<dbReference type="InterPro" id="IPR036179">
    <property type="entry name" value="Ig-like_dom_sf"/>
</dbReference>
<feature type="domain" description="CBM3" evidence="2">
    <location>
        <begin position="1315"/>
        <end position="1462"/>
    </location>
</feature>
<dbReference type="InterPro" id="IPR036966">
    <property type="entry name" value="CBM3_sf"/>
</dbReference>
<dbReference type="RefSeq" id="WP_207330081.1">
    <property type="nucleotide sequence ID" value="NZ_JAFMYW010000004.1"/>
</dbReference>
<dbReference type="NCBIfam" id="TIGR04183">
    <property type="entry name" value="Por_Secre_tail"/>
    <property type="match status" value="1"/>
</dbReference>
<proteinExistence type="predicted"/>
<dbReference type="InterPro" id="IPR026444">
    <property type="entry name" value="Secre_tail"/>
</dbReference>
<comment type="caution">
    <text evidence="3">The sequence shown here is derived from an EMBL/GenBank/DDBJ whole genome shotgun (WGS) entry which is preliminary data.</text>
</comment>
<dbReference type="SMART" id="SM01067">
    <property type="entry name" value="CBM_3"/>
    <property type="match status" value="2"/>
</dbReference>
<dbReference type="InterPro" id="IPR008965">
    <property type="entry name" value="CBM2/CBM3_carb-bd_dom_sf"/>
</dbReference>
<dbReference type="EMBL" id="JAFMYW010000004">
    <property type="protein sequence ID" value="MBO0950144.1"/>
    <property type="molecule type" value="Genomic_DNA"/>
</dbReference>
<feature type="region of interest" description="Disordered" evidence="1">
    <location>
        <begin position="1420"/>
        <end position="1439"/>
    </location>
</feature>
<dbReference type="InterPro" id="IPR001956">
    <property type="entry name" value="CBM3"/>
</dbReference>
<evidence type="ECO:0000313" key="3">
    <source>
        <dbReference type="EMBL" id="MBO0950144.1"/>
    </source>
</evidence>
<evidence type="ECO:0000259" key="2">
    <source>
        <dbReference type="PROSITE" id="PS51172"/>
    </source>
</evidence>
<accession>A0ABS3JLR6</accession>
<dbReference type="Proteomes" id="UP000664628">
    <property type="component" value="Unassembled WGS sequence"/>
</dbReference>
<reference evidence="3 4" key="1">
    <citation type="submission" date="2021-03" db="EMBL/GenBank/DDBJ databases">
        <title>Fibrella sp. HMF5405 genome sequencing and assembly.</title>
        <authorList>
            <person name="Kang H."/>
            <person name="Kim H."/>
            <person name="Bae S."/>
            <person name="Joh K."/>
        </authorList>
    </citation>
    <scope>NUCLEOTIDE SEQUENCE [LARGE SCALE GENOMIC DNA]</scope>
    <source>
        <strain evidence="3 4">HMF5405</strain>
    </source>
</reference>
<dbReference type="SUPFAM" id="SSF49384">
    <property type="entry name" value="Carbohydrate-binding domain"/>
    <property type="match status" value="2"/>
</dbReference>
<dbReference type="PROSITE" id="PS51172">
    <property type="entry name" value="CBM3"/>
    <property type="match status" value="2"/>
</dbReference>
<name>A0ABS3JLR6_9BACT</name>
<sequence>MLNFTLSPNIHLFPASRWLGVRNAWVASLLLLAMVILPFSSAKAQISTFTTAQIETGTGCDWPFSSLAVNPVDGKVYGFWRKGSGLEAIYKLIRFDGTGWTTVSTFAPTGNSGSPINIPNFDNATDDVDIAIDALGRFHVTFRGSRGGGFDSVRGVWYGLSTNGTSWSFTEVQTFSDPSGFKGTNDPVIEVDANNRPHVAFITSDVNSPRTYGIRYYRYTGTEWVGETALSINGGVPANEVNNFDMAIDGAGKAHLAIQRETNNMGRNGGLVYMTNSSGSWSPLTVVAEGAQDQTQGNTLGIDTDANNKVYIVYSNYLDQIYISDNTSGSFSAPQQVNSNLSGDLIDGSFHINSNGSKSFGYYSRDLRVGFAYQPGGTGTWATALAYTAPAEARAGNFPSAILSNSGRVIILFDNLTTGNNACSAQNTRKLWYATATVQAPTTPAPSFTQAPASTAVCTGNTATFTVTTTGATNIQWQQDDNAGFSSPTTIASGNISPGSASGVTSTLSIAANASVNGQYFRAVATNSTGSTNSSGALLTVNALPTPSITGLASAYCKNAAAVTLTGSPSGGTFTVDGTTATSFNPAALATGSHAVVYRYTNGSGCTNTASQNVTVNPLPTVSITGLASAYCKDAAAVTLTGSPTGGSFTVDGTSATSFNPATLATGSHGVAYTFTNGNGCTNTATQNVTINDLPTVSITGLASAYCKSASAVTLAGSPTGGSFTIDGNSATSFNPSTLATGSHTVVYRYTNSNGCTNTATQSVTVNPLPVVAITGLASAYCKDAAAVTLTATPAGGSFYIDAATLATQFNPAALADGSHTVYYTYTDGNGCTNSTIQNVIVNPLPVVSITNLASAYCKDASAVTLTGSPVGGRFTIDGNPATSFNPANLTAGAHSVLYSYTNNNGCTNTTTQSVAVNALPVVSITGLASAYCRDAATVTLTGTPAGGSFTVDGTSATQFAPGTIALGSHTVRYVYTDGNGCTNATTQNVTVNPLPFLSITGLATAYCQDAGTVTLTATPTGGSFAIDGTPATQFNPAILAVGNRTVDYRYTDANGCSNTATQIVRVKATPPTPTLLTQSGGAYPASQSAVTVDVNSGNVNLVVGGCAGTISWSGPNNSSGAGSTIMVATNQPGTFTYRASCQVDGCTSPLATAVVTVGGRLTVLHRDVDNYADNNAIQPLIVLQNQGLGALPLSGLTVRYYLTVEGASALSNLSVNYAQIGNQNVRLRYVPLSPVQQGAAGYVEYSFTSGAGSLAPGASSGAIQTYFAKGDYSGLNERDDYSYATVRDQLVSNLRITAYYNGVLIAGIEPGTTTQIRALRALTESKNGPSATQISTYLDVRNEGNVPVNYSDIKARYYFTSDGNERLQVEVDEGNVQTQLVALNPAVGGANYYLEIRYNQGGQLAPGASTGRVRYRISKPDGGRFDQTNDYSYQEQPAESSSNSKVVVYAGADRLWGREPGAAFRMAVAEPNTGLQVTVLGNPVRDDAVLVQITGAGAQPLQLQLISAQGKLVDQKQVLSPQPTEQQQLSLQGQGAGIFLLQVSTPTERQTIKVLKAE</sequence>
<dbReference type="SUPFAM" id="SSF89372">
    <property type="entry name" value="Fucose-specific lectin"/>
    <property type="match status" value="1"/>
</dbReference>
<feature type="domain" description="CBM3" evidence="2">
    <location>
        <begin position="1158"/>
        <end position="1312"/>
    </location>
</feature>
<organism evidence="3 4">
    <name type="scientific">Fibrella forsythiae</name>
    <dbReference type="NCBI Taxonomy" id="2817061"/>
    <lineage>
        <taxon>Bacteria</taxon>
        <taxon>Pseudomonadati</taxon>
        <taxon>Bacteroidota</taxon>
        <taxon>Cytophagia</taxon>
        <taxon>Cytophagales</taxon>
        <taxon>Spirosomataceae</taxon>
        <taxon>Fibrella</taxon>
    </lineage>
</organism>
<feature type="compositionally biased region" description="Polar residues" evidence="1">
    <location>
        <begin position="1427"/>
        <end position="1439"/>
    </location>
</feature>
<gene>
    <name evidence="3" type="ORF">J2I46_16225</name>
</gene>
<protein>
    <submittedName>
        <fullName evidence="3">T9SS type A sorting domain-containing protein</fullName>
    </submittedName>
</protein>
<dbReference type="InterPro" id="IPR013783">
    <property type="entry name" value="Ig-like_fold"/>
</dbReference>
<keyword evidence="4" id="KW-1185">Reference proteome</keyword>
<dbReference type="Gene3D" id="2.60.40.10">
    <property type="entry name" value="Immunoglobulins"/>
    <property type="match status" value="1"/>
</dbReference>
<dbReference type="Pfam" id="PF00942">
    <property type="entry name" value="CBM_3"/>
    <property type="match status" value="2"/>
</dbReference>
<evidence type="ECO:0000313" key="4">
    <source>
        <dbReference type="Proteomes" id="UP000664628"/>
    </source>
</evidence>
<dbReference type="Gene3D" id="2.60.40.710">
    <property type="entry name" value="Endoglucanase-like"/>
    <property type="match status" value="2"/>
</dbReference>
<dbReference type="SUPFAM" id="SSF48726">
    <property type="entry name" value="Immunoglobulin"/>
    <property type="match status" value="1"/>
</dbReference>
<evidence type="ECO:0000256" key="1">
    <source>
        <dbReference type="SAM" id="MobiDB-lite"/>
    </source>
</evidence>